<proteinExistence type="inferred from homology"/>
<dbReference type="InterPro" id="IPR003660">
    <property type="entry name" value="HAMP_dom"/>
</dbReference>
<dbReference type="Gene3D" id="3.30.70.1450">
    <property type="entry name" value="Regulator of K+ conductance, C-terminal domain"/>
    <property type="match status" value="1"/>
</dbReference>
<dbReference type="GO" id="GO:0006813">
    <property type="term" value="P:potassium ion transport"/>
    <property type="evidence" value="ECO:0007669"/>
    <property type="project" value="InterPro"/>
</dbReference>
<evidence type="ECO:0000259" key="5">
    <source>
        <dbReference type="PROSITE" id="PS50111"/>
    </source>
</evidence>
<dbReference type="PROSITE" id="PS50885">
    <property type="entry name" value="HAMP"/>
    <property type="match status" value="1"/>
</dbReference>
<evidence type="ECO:0008006" key="9">
    <source>
        <dbReference type="Google" id="ProtNLM"/>
    </source>
</evidence>
<gene>
    <name evidence="7" type="ORF">R50_2545</name>
</gene>
<dbReference type="CDD" id="cd06225">
    <property type="entry name" value="HAMP"/>
    <property type="match status" value="2"/>
</dbReference>
<evidence type="ECO:0000256" key="2">
    <source>
        <dbReference type="ARBA" id="ARBA00029447"/>
    </source>
</evidence>
<dbReference type="Gene3D" id="6.10.340.10">
    <property type="match status" value="1"/>
</dbReference>
<dbReference type="Gene3D" id="1.10.287.950">
    <property type="entry name" value="Methyl-accepting chemotaxis protein"/>
    <property type="match status" value="1"/>
</dbReference>
<dbReference type="Proteomes" id="UP000503399">
    <property type="component" value="Chromosome"/>
</dbReference>
<sequence>MVGSGPAAAGLVRRLAASGTPVLAAGSPEELDLRQPDWTRQVATVVLLGQEGMDPVAAAARLQARGTFGLIVETGPEAAAAARRLGLLPFVPALASVPVLETLVRLPHAAELLLQPEGAHGLYELHMQNPLFHGRALRTLDLPEEVLVVGIHRGTADLIPRGVTPLELGTYCWCSARPKPCRRCGAGSPLRSRFRPAPKIWPRPRRSPMLKFRTPSLFSTPQGRRTHPMFSRLRLAPKLALLFLAVNILTTALRLLIPVRWVEILADFVLWQLFAYLLGLYVRGTMATLTSTAQQIARGEIEGVHIPESRGRDEIGTLFGAFADMVRSLREASTATQAIAHGDLSVQVQVRSQGDSVGQALAHMVRQLRSFVRPIREVSTQVAAAAEQSTALTGQIVARMGQLTADSGKSQQQLAAVADIAGQQQATIAAVAEHARKQVESLDAAAQAAETMTRAAATLTEETRRMTRAAQATHDQARTGSEAVDRLMQAMQTIESAVGRLAQRLQQLTEGSRSIDQFVQLIAEITEQTNLLALNAAIEAARAGAAGQGFAVVADAVRQLAGRTREATDAIVKQSRDMHAQTAEAVEAMGVVEAQAGQGAAQATAVHDILAALFPEIQHISEGVAVVDEMAGSVAQRAEAASRAVAEAVGLAHETETAGALLNDQSRQIARAIRELTQGVEETTRLSADTSDFAQQIAHAASALASQLGTLRDAAAAFHDGAPGEPLEALSA</sequence>
<evidence type="ECO:0000256" key="3">
    <source>
        <dbReference type="PROSITE-ProRule" id="PRU00284"/>
    </source>
</evidence>
<dbReference type="EMBL" id="LR778114">
    <property type="protein sequence ID" value="CAB1130037.1"/>
    <property type="molecule type" value="Genomic_DNA"/>
</dbReference>
<feature type="domain" description="HAMP" evidence="6">
    <location>
        <begin position="323"/>
        <end position="373"/>
    </location>
</feature>
<dbReference type="PROSITE" id="PS50111">
    <property type="entry name" value="CHEMOTAXIS_TRANSDUC_2"/>
    <property type="match status" value="1"/>
</dbReference>
<feature type="coiled-coil region" evidence="4">
    <location>
        <begin position="432"/>
        <end position="462"/>
    </location>
</feature>
<protein>
    <recommendedName>
        <fullName evidence="9">Methyl-accepting chemotaxis protein</fullName>
    </recommendedName>
</protein>
<reference evidence="7 8" key="1">
    <citation type="submission" date="2020-02" db="EMBL/GenBank/DDBJ databases">
        <authorList>
            <person name="Hogendoorn C."/>
        </authorList>
    </citation>
    <scope>NUCLEOTIDE SEQUENCE [LARGE SCALE GENOMIC DNA]</scope>
    <source>
        <strain evidence="7">R501</strain>
    </source>
</reference>
<keyword evidence="8" id="KW-1185">Reference proteome</keyword>
<dbReference type="SUPFAM" id="SSF158472">
    <property type="entry name" value="HAMP domain-like"/>
    <property type="match status" value="1"/>
</dbReference>
<evidence type="ECO:0000256" key="4">
    <source>
        <dbReference type="SAM" id="Coils"/>
    </source>
</evidence>
<keyword evidence="1 3" id="KW-0807">Transducer</keyword>
<dbReference type="SUPFAM" id="SSF58104">
    <property type="entry name" value="Methyl-accepting chemotaxis protein (MCP) signaling domain"/>
    <property type="match status" value="1"/>
</dbReference>
<dbReference type="Pfam" id="PF00672">
    <property type="entry name" value="HAMP"/>
    <property type="match status" value="1"/>
</dbReference>
<dbReference type="AlphaFoldDB" id="A0A6F8ZJX9"/>
<comment type="similarity">
    <text evidence="2">Belongs to the methyl-accepting chemotaxis (MCP) protein family.</text>
</comment>
<dbReference type="SMART" id="SM00304">
    <property type="entry name" value="HAMP"/>
    <property type="match status" value="2"/>
</dbReference>
<evidence type="ECO:0000313" key="7">
    <source>
        <dbReference type="EMBL" id="CAB1130037.1"/>
    </source>
</evidence>
<dbReference type="KEGG" id="hfv:R50_2545"/>
<accession>A0A6F8ZJX9</accession>
<evidence type="ECO:0000313" key="8">
    <source>
        <dbReference type="Proteomes" id="UP000503399"/>
    </source>
</evidence>
<dbReference type="InterPro" id="IPR036721">
    <property type="entry name" value="RCK_C_sf"/>
</dbReference>
<dbReference type="GO" id="GO:0007165">
    <property type="term" value="P:signal transduction"/>
    <property type="evidence" value="ECO:0007669"/>
    <property type="project" value="UniProtKB-KW"/>
</dbReference>
<evidence type="ECO:0000256" key="1">
    <source>
        <dbReference type="ARBA" id="ARBA00023224"/>
    </source>
</evidence>
<name>A0A6F8ZJX9_9FIRM</name>
<dbReference type="Pfam" id="PF00015">
    <property type="entry name" value="MCPsignal"/>
    <property type="match status" value="1"/>
</dbReference>
<dbReference type="GO" id="GO:0016020">
    <property type="term" value="C:membrane"/>
    <property type="evidence" value="ECO:0007669"/>
    <property type="project" value="InterPro"/>
</dbReference>
<dbReference type="SMART" id="SM00283">
    <property type="entry name" value="MA"/>
    <property type="match status" value="1"/>
</dbReference>
<feature type="domain" description="Methyl-accepting transducer" evidence="5">
    <location>
        <begin position="413"/>
        <end position="652"/>
    </location>
</feature>
<organism evidence="7 8">
    <name type="scientific">Candidatus Hydrogenisulfobacillus filiaventi</name>
    <dbReference type="NCBI Taxonomy" id="2707344"/>
    <lineage>
        <taxon>Bacteria</taxon>
        <taxon>Bacillati</taxon>
        <taxon>Bacillota</taxon>
        <taxon>Clostridia</taxon>
        <taxon>Eubacteriales</taxon>
        <taxon>Clostridiales Family XVII. Incertae Sedis</taxon>
        <taxon>Candidatus Hydrogenisulfobacillus</taxon>
    </lineage>
</organism>
<keyword evidence="4" id="KW-0175">Coiled coil</keyword>
<dbReference type="PANTHER" id="PTHR32089:SF112">
    <property type="entry name" value="LYSOZYME-LIKE PROTEIN-RELATED"/>
    <property type="match status" value="1"/>
</dbReference>
<dbReference type="InterPro" id="IPR004089">
    <property type="entry name" value="MCPsignal_dom"/>
</dbReference>
<evidence type="ECO:0000259" key="6">
    <source>
        <dbReference type="PROSITE" id="PS50885"/>
    </source>
</evidence>
<dbReference type="PANTHER" id="PTHR32089">
    <property type="entry name" value="METHYL-ACCEPTING CHEMOTAXIS PROTEIN MCPB"/>
    <property type="match status" value="1"/>
</dbReference>